<comment type="subcellular location">
    <subcellularLocation>
        <location evidence="1">Membrane</location>
        <topology evidence="1">Multi-pass membrane protein</topology>
    </subcellularLocation>
</comment>
<keyword evidence="9" id="KW-1185">Reference proteome</keyword>
<dbReference type="GO" id="GO:0055085">
    <property type="term" value="P:transmembrane transport"/>
    <property type="evidence" value="ECO:0007669"/>
    <property type="project" value="TreeGrafter"/>
</dbReference>
<dbReference type="PANTHER" id="PTHR21716:SF16">
    <property type="entry name" value="BLL1467 PROTEIN"/>
    <property type="match status" value="1"/>
</dbReference>
<proteinExistence type="inferred from homology"/>
<protein>
    <submittedName>
        <fullName evidence="8">AI-2E family transporter</fullName>
    </submittedName>
</protein>
<evidence type="ECO:0000256" key="7">
    <source>
        <dbReference type="SAM" id="Phobius"/>
    </source>
</evidence>
<feature type="coiled-coil region" evidence="6">
    <location>
        <begin position="91"/>
        <end position="118"/>
    </location>
</feature>
<comment type="similarity">
    <text evidence="2">Belongs to the autoinducer-2 exporter (AI-2E) (TC 2.A.86) family.</text>
</comment>
<feature type="transmembrane region" description="Helical" evidence="7">
    <location>
        <begin position="140"/>
        <end position="166"/>
    </location>
</feature>
<evidence type="ECO:0000256" key="3">
    <source>
        <dbReference type="ARBA" id="ARBA00022692"/>
    </source>
</evidence>
<dbReference type="InterPro" id="IPR002549">
    <property type="entry name" value="AI-2E-like"/>
</dbReference>
<keyword evidence="4 7" id="KW-1133">Transmembrane helix</keyword>
<dbReference type="KEGG" id="poz:I0K15_17315"/>
<feature type="transmembrane region" description="Helical" evidence="7">
    <location>
        <begin position="302"/>
        <end position="329"/>
    </location>
</feature>
<name>A0A7S9QEU3_9RHOB</name>
<dbReference type="GO" id="GO:0016020">
    <property type="term" value="C:membrane"/>
    <property type="evidence" value="ECO:0007669"/>
    <property type="project" value="UniProtKB-SubCell"/>
</dbReference>
<gene>
    <name evidence="8" type="ORF">I0K15_17315</name>
</gene>
<feature type="transmembrane region" description="Helical" evidence="7">
    <location>
        <begin position="203"/>
        <end position="225"/>
    </location>
</feature>
<feature type="transmembrane region" description="Helical" evidence="7">
    <location>
        <begin position="48"/>
        <end position="70"/>
    </location>
</feature>
<evidence type="ECO:0000256" key="6">
    <source>
        <dbReference type="SAM" id="Coils"/>
    </source>
</evidence>
<dbReference type="Proteomes" id="UP000594800">
    <property type="component" value="Chromosome"/>
</dbReference>
<feature type="transmembrane region" description="Helical" evidence="7">
    <location>
        <begin position="231"/>
        <end position="254"/>
    </location>
</feature>
<evidence type="ECO:0000256" key="2">
    <source>
        <dbReference type="ARBA" id="ARBA00009773"/>
    </source>
</evidence>
<sequence>MVGIFLLLLTAAVAEARDFLMPVVLALLLSLVFRPVRRGMNRAGAGDGVAALVICTGLVLAVTALVMLLAQPVSTWVEDAPRIAWRIEQRLASLEGTVEAVTRAAEQLDNLAEGAEDSARASAATQGAEVAVEVRQGGGILAQVAAAAPLLLGQAVFTLVLLFFLLASGDMFYQRIVEVTPRLGDKKRALAIARDIERRLARYLFTITLVNAGLGVAVGLAMWAIGMPDPLMFGVAAFLLNYIPYVGAIAGTVLATAIGIVALPELWLAFAAGAAYFALTSLEGQVVTPYFVGRSLKLNTVVVFLSVAFWAWMWSVVGMIIAVPVLVVVRVFSEHIPAMSSVGRFLAANDAPPPENPSAAA</sequence>
<feature type="transmembrane region" description="Helical" evidence="7">
    <location>
        <begin position="266"/>
        <end position="282"/>
    </location>
</feature>
<reference evidence="8 9" key="1">
    <citation type="submission" date="2020-11" db="EMBL/GenBank/DDBJ databases">
        <title>Description of Pontivivens ytuae sp. nov. isolated from deep sea sediment of Mariana Trench.</title>
        <authorList>
            <person name="Wang Z."/>
            <person name="Sun Q.-L."/>
            <person name="Xu X.-D."/>
            <person name="Tang Y.-Z."/>
            <person name="Zhang J."/>
        </authorList>
    </citation>
    <scope>NUCLEOTIDE SEQUENCE [LARGE SCALE GENOMIC DNA]</scope>
    <source>
        <strain evidence="8 9">MT2928</strain>
    </source>
</reference>
<feature type="transmembrane region" description="Helical" evidence="7">
    <location>
        <begin position="19"/>
        <end position="36"/>
    </location>
</feature>
<dbReference type="Pfam" id="PF01594">
    <property type="entry name" value="AI-2E_transport"/>
    <property type="match status" value="1"/>
</dbReference>
<dbReference type="EMBL" id="CP064942">
    <property type="protein sequence ID" value="QPH56258.1"/>
    <property type="molecule type" value="Genomic_DNA"/>
</dbReference>
<evidence type="ECO:0000256" key="1">
    <source>
        <dbReference type="ARBA" id="ARBA00004141"/>
    </source>
</evidence>
<dbReference type="AlphaFoldDB" id="A0A7S9QEU3"/>
<dbReference type="PANTHER" id="PTHR21716">
    <property type="entry name" value="TRANSMEMBRANE PROTEIN"/>
    <property type="match status" value="1"/>
</dbReference>
<organism evidence="8 9">
    <name type="scientific">Pontivivens ytuae</name>
    <dbReference type="NCBI Taxonomy" id="2789856"/>
    <lineage>
        <taxon>Bacteria</taxon>
        <taxon>Pseudomonadati</taxon>
        <taxon>Pseudomonadota</taxon>
        <taxon>Alphaproteobacteria</taxon>
        <taxon>Rhodobacterales</taxon>
        <taxon>Paracoccaceae</taxon>
        <taxon>Pontivivens</taxon>
    </lineage>
</organism>
<evidence type="ECO:0000313" key="8">
    <source>
        <dbReference type="EMBL" id="QPH56258.1"/>
    </source>
</evidence>
<keyword evidence="3 7" id="KW-0812">Transmembrane</keyword>
<accession>A0A7S9QEU3</accession>
<evidence type="ECO:0000256" key="5">
    <source>
        <dbReference type="ARBA" id="ARBA00023136"/>
    </source>
</evidence>
<keyword evidence="5 7" id="KW-0472">Membrane</keyword>
<evidence type="ECO:0000313" key="9">
    <source>
        <dbReference type="Proteomes" id="UP000594800"/>
    </source>
</evidence>
<evidence type="ECO:0000256" key="4">
    <source>
        <dbReference type="ARBA" id="ARBA00022989"/>
    </source>
</evidence>
<keyword evidence="6" id="KW-0175">Coiled coil</keyword>